<dbReference type="InterPro" id="IPR024671">
    <property type="entry name" value="Atg22-like"/>
</dbReference>
<reference evidence="8 9" key="1">
    <citation type="journal article" date="2015" name="Genome Announc.">
        <title>Expanding the biotechnology potential of lactobacilli through comparative genomics of 213 strains and associated genera.</title>
        <authorList>
            <person name="Sun Z."/>
            <person name="Harris H.M."/>
            <person name="McCann A."/>
            <person name="Guo C."/>
            <person name="Argimon S."/>
            <person name="Zhang W."/>
            <person name="Yang X."/>
            <person name="Jeffery I.B."/>
            <person name="Cooney J.C."/>
            <person name="Kagawa T.F."/>
            <person name="Liu W."/>
            <person name="Song Y."/>
            <person name="Salvetti E."/>
            <person name="Wrobel A."/>
            <person name="Rasinkangas P."/>
            <person name="Parkhill J."/>
            <person name="Rea M.C."/>
            <person name="O'Sullivan O."/>
            <person name="Ritari J."/>
            <person name="Douillard F.P."/>
            <person name="Paul Ross R."/>
            <person name="Yang R."/>
            <person name="Briner A.E."/>
            <person name="Felis G.E."/>
            <person name="de Vos W.M."/>
            <person name="Barrangou R."/>
            <person name="Klaenhammer T.R."/>
            <person name="Caufield P.W."/>
            <person name="Cui Y."/>
            <person name="Zhang H."/>
            <person name="O'Toole P.W."/>
        </authorList>
    </citation>
    <scope>NUCLEOTIDE SEQUENCE [LARGE SCALE GENOMIC DNA]</scope>
    <source>
        <strain evidence="8 9">JCM 17355</strain>
    </source>
</reference>
<feature type="transmembrane region" description="Helical" evidence="6">
    <location>
        <begin position="101"/>
        <end position="120"/>
    </location>
</feature>
<dbReference type="PANTHER" id="PTHR23519">
    <property type="entry name" value="AUTOPHAGY-RELATED PROTEIN 22"/>
    <property type="match status" value="1"/>
</dbReference>
<accession>A0ABR5P6J2</accession>
<dbReference type="Gene3D" id="1.20.1250.20">
    <property type="entry name" value="MFS general substrate transporter like domains"/>
    <property type="match status" value="2"/>
</dbReference>
<evidence type="ECO:0000256" key="1">
    <source>
        <dbReference type="ARBA" id="ARBA00004651"/>
    </source>
</evidence>
<sequence>MNLKDGWGIMISLKNNNIKLGINKEQWGWIMYDWANSAYGIIVTTAVLPVYFKSVATSSGISNASSTAYWGYANSFSTLLVSLLAPFLGALADYPNFKKRLLSMFCWLGIVMTVGLAFVPANQWQLLLTIYIFSAIGYSVSNLFYDSFLTDVADDLQMNKISTYGYAFGYLGGVLAFILFLIMQLTSGFGMLDGTGIAKMSFIIAASWWLIFYLPLQRNVIQKYSVTSTKSPVSGSFKRVFATIRHIRQYKKVAWFLVAYFFYIDGVDTIFTMATAIGLDIGIKTTELMIVMLVVQLIAVPFSIMFGWLADKTSTRKGILLGIGVYLLICLYALRLKTNFDFWVLAILVGTSQGGLQALSRSYFGQIIPKESGSEFYGFLNILGKFSAVMGPFIVAIVTQMTGKSTIGAASLSVLFLVGLVIFTLLPKIAKE</sequence>
<dbReference type="InterPro" id="IPR036259">
    <property type="entry name" value="MFS_trans_sf"/>
</dbReference>
<feature type="transmembrane region" description="Helical" evidence="6">
    <location>
        <begin position="197"/>
        <end position="216"/>
    </location>
</feature>
<dbReference type="Proteomes" id="UP000051379">
    <property type="component" value="Unassembled WGS sequence"/>
</dbReference>
<feature type="transmembrane region" description="Helical" evidence="6">
    <location>
        <begin position="34"/>
        <end position="52"/>
    </location>
</feature>
<evidence type="ECO:0000256" key="5">
    <source>
        <dbReference type="ARBA" id="ARBA00023136"/>
    </source>
</evidence>
<feature type="transmembrane region" description="Helical" evidence="6">
    <location>
        <begin position="318"/>
        <end position="336"/>
    </location>
</feature>
<dbReference type="EMBL" id="AZDO01000065">
    <property type="protein sequence ID" value="KRK94922.1"/>
    <property type="molecule type" value="Genomic_DNA"/>
</dbReference>
<organism evidence="8 9">
    <name type="scientific">Companilactobacillus futsaii JCM 17355</name>
    <dbReference type="NCBI Taxonomy" id="1423818"/>
    <lineage>
        <taxon>Bacteria</taxon>
        <taxon>Bacillati</taxon>
        <taxon>Bacillota</taxon>
        <taxon>Bacilli</taxon>
        <taxon>Lactobacillales</taxon>
        <taxon>Lactobacillaceae</taxon>
        <taxon>Companilactobacillus</taxon>
    </lineage>
</organism>
<keyword evidence="2" id="KW-0813">Transport</keyword>
<feature type="transmembrane region" description="Helical" evidence="6">
    <location>
        <begin position="405"/>
        <end position="426"/>
    </location>
</feature>
<feature type="transmembrane region" description="Helical" evidence="6">
    <location>
        <begin position="72"/>
        <end position="94"/>
    </location>
</feature>
<keyword evidence="9" id="KW-1185">Reference proteome</keyword>
<proteinExistence type="predicted"/>
<dbReference type="Pfam" id="PF11700">
    <property type="entry name" value="ATG22"/>
    <property type="match status" value="2"/>
</dbReference>
<keyword evidence="5 6" id="KW-0472">Membrane</keyword>
<feature type="transmembrane region" description="Helical" evidence="6">
    <location>
        <begin position="289"/>
        <end position="309"/>
    </location>
</feature>
<evidence type="ECO:0000313" key="8">
    <source>
        <dbReference type="EMBL" id="KRK94922.1"/>
    </source>
</evidence>
<feature type="transmembrane region" description="Helical" evidence="6">
    <location>
        <begin position="376"/>
        <end position="399"/>
    </location>
</feature>
<feature type="transmembrane region" description="Helical" evidence="6">
    <location>
        <begin position="253"/>
        <end position="277"/>
    </location>
</feature>
<keyword evidence="3 6" id="KW-0812">Transmembrane</keyword>
<name>A0ABR5P6J2_9LACO</name>
<evidence type="ECO:0000256" key="6">
    <source>
        <dbReference type="SAM" id="Phobius"/>
    </source>
</evidence>
<feature type="transmembrane region" description="Helical" evidence="6">
    <location>
        <begin position="126"/>
        <end position="145"/>
    </location>
</feature>
<comment type="subcellular location">
    <subcellularLocation>
        <location evidence="1">Cell membrane</location>
        <topology evidence="1">Multi-pass membrane protein</topology>
    </subcellularLocation>
</comment>
<gene>
    <name evidence="8" type="ORF">FC88_GL000047</name>
</gene>
<dbReference type="PANTHER" id="PTHR23519:SF1">
    <property type="entry name" value="AUTOPHAGY-RELATED PROTEIN 22"/>
    <property type="match status" value="1"/>
</dbReference>
<evidence type="ECO:0000256" key="3">
    <source>
        <dbReference type="ARBA" id="ARBA00022692"/>
    </source>
</evidence>
<dbReference type="SUPFAM" id="SSF103473">
    <property type="entry name" value="MFS general substrate transporter"/>
    <property type="match status" value="1"/>
</dbReference>
<dbReference type="InterPro" id="IPR020846">
    <property type="entry name" value="MFS_dom"/>
</dbReference>
<protein>
    <recommendedName>
        <fullName evidence="7">Major facilitator superfamily (MFS) profile domain-containing protein</fullName>
    </recommendedName>
</protein>
<keyword evidence="4 6" id="KW-1133">Transmembrane helix</keyword>
<evidence type="ECO:0000313" key="9">
    <source>
        <dbReference type="Proteomes" id="UP000051379"/>
    </source>
</evidence>
<evidence type="ECO:0000259" key="7">
    <source>
        <dbReference type="PROSITE" id="PS50850"/>
    </source>
</evidence>
<feature type="transmembrane region" description="Helical" evidence="6">
    <location>
        <begin position="166"/>
        <end position="185"/>
    </location>
</feature>
<feature type="domain" description="Major facilitator superfamily (MFS) profile" evidence="7">
    <location>
        <begin position="252"/>
        <end position="432"/>
    </location>
</feature>
<evidence type="ECO:0000256" key="2">
    <source>
        <dbReference type="ARBA" id="ARBA00022448"/>
    </source>
</evidence>
<comment type="caution">
    <text evidence="8">The sequence shown here is derived from an EMBL/GenBank/DDBJ whole genome shotgun (WGS) entry which is preliminary data.</text>
</comment>
<evidence type="ECO:0000256" key="4">
    <source>
        <dbReference type="ARBA" id="ARBA00022989"/>
    </source>
</evidence>
<dbReference type="PROSITE" id="PS50850">
    <property type="entry name" value="MFS"/>
    <property type="match status" value="1"/>
</dbReference>
<dbReference type="InterPro" id="IPR050495">
    <property type="entry name" value="ATG22/LtaA_families"/>
</dbReference>